<dbReference type="InterPro" id="IPR029044">
    <property type="entry name" value="Nucleotide-diphossugar_trans"/>
</dbReference>
<dbReference type="InterPro" id="IPR050834">
    <property type="entry name" value="Glycosyltransf_2"/>
</dbReference>
<reference evidence="2 3" key="1">
    <citation type="submission" date="2019-08" db="EMBL/GenBank/DDBJ databases">
        <title>In-depth cultivation of the pig gut microbiome towards novel bacterial diversity and tailored functional studies.</title>
        <authorList>
            <person name="Wylensek D."/>
            <person name="Hitch T.C.A."/>
            <person name="Clavel T."/>
        </authorList>
    </citation>
    <scope>NUCLEOTIDE SEQUENCE [LARGE SCALE GENOMIC DNA]</scope>
    <source>
        <strain evidence="2 3">CA-Schmier-601-WT-1</strain>
    </source>
</reference>
<evidence type="ECO:0000259" key="1">
    <source>
        <dbReference type="Pfam" id="PF00535"/>
    </source>
</evidence>
<dbReference type="InterPro" id="IPR001173">
    <property type="entry name" value="Glyco_trans_2-like"/>
</dbReference>
<dbReference type="Proteomes" id="UP000469325">
    <property type="component" value="Unassembled WGS sequence"/>
</dbReference>
<organism evidence="2 3">
    <name type="scientific">Olsenella porci</name>
    <dbReference type="NCBI Taxonomy" id="2652279"/>
    <lineage>
        <taxon>Bacteria</taxon>
        <taxon>Bacillati</taxon>
        <taxon>Actinomycetota</taxon>
        <taxon>Coriobacteriia</taxon>
        <taxon>Coriobacteriales</taxon>
        <taxon>Atopobiaceae</taxon>
        <taxon>Olsenella</taxon>
    </lineage>
</organism>
<keyword evidence="2" id="KW-0808">Transferase</keyword>
<comment type="caution">
    <text evidence="2">The sequence shown here is derived from an EMBL/GenBank/DDBJ whole genome shotgun (WGS) entry which is preliminary data.</text>
</comment>
<evidence type="ECO:0000313" key="2">
    <source>
        <dbReference type="EMBL" id="MST72259.1"/>
    </source>
</evidence>
<dbReference type="Pfam" id="PF00535">
    <property type="entry name" value="Glycos_transf_2"/>
    <property type="match status" value="2"/>
</dbReference>
<dbReference type="PANTHER" id="PTHR43685:SF2">
    <property type="entry name" value="GLYCOSYLTRANSFERASE 2-LIKE DOMAIN-CONTAINING PROTEIN"/>
    <property type="match status" value="1"/>
</dbReference>
<sequence>MLQRLKGTALGRQARSVVLRARRHAYPKPEVASVQAVSLEAEHLHVLVRFPGIGDLDPAGLAPFARLEYPDRSLREEVPSEVMRMRLDQADDGTRSLTALLSLPSPTLGIPRALVVGDRTGHLPGTSVPLGEPELTRLARQSLEGYTPAEADAAYDAWFRSHRATPRQLEAQRREAARWDDGPLYSIVVPLYHTPVPYLVEMAESVLCQTYPRLELVMVNSTPQDADMSREVARVAAADARVTVVTLDHNLGISKNTEAGVKAAKGDWIAFFDHDDVLEPNILFEYAMRVREDPSTDMIYCDEDLLVDGTYRRPAFKSDWSLVQEETNNYVCHMLTIRRELVDGFYSRYDGAQDHRLTLVAGSKARHVGHVPKVLYHWRAHPGSTADSAVAKAESFEAGRLAIEDHLGDLGLPAKVESIPTMPHCYRFMLDFPEPPLVSAVVMGMDQPAADARAQGLRDILTWPNLELIPQVGTLGEGYADCVNEGVARATGDYVLVVASDVVVQSPDLVEQLLSLAMRRGHAIAGTKVLCPDGTIQCAGMTLQSEGAVPIGRFLESFYGTGKGYLALPHDLSAVSGECVLFRQEVFQTVGGAVSGLDETNWSVALCIQAGRLGLGTCIAPMAHVARCLPPAAAPFDDEEAKAWGRQQERLLKMFPTEFRTRDPYYSASWSSDGLFRLRGDED</sequence>
<accession>A0A6N7XQN7</accession>
<gene>
    <name evidence="2" type="ORF">FYJ68_03940</name>
</gene>
<keyword evidence="3" id="KW-1185">Reference proteome</keyword>
<feature type="domain" description="Glycosyltransferase 2-like" evidence="1">
    <location>
        <begin position="186"/>
        <end position="301"/>
    </location>
</feature>
<protein>
    <submittedName>
        <fullName evidence="2">Glycosyltransferase</fullName>
    </submittedName>
</protein>
<name>A0A6N7XQN7_9ACTN</name>
<dbReference type="EMBL" id="VUNC01000002">
    <property type="protein sequence ID" value="MST72259.1"/>
    <property type="molecule type" value="Genomic_DNA"/>
</dbReference>
<proteinExistence type="predicted"/>
<dbReference type="Gene3D" id="3.90.550.10">
    <property type="entry name" value="Spore Coat Polysaccharide Biosynthesis Protein SpsA, Chain A"/>
    <property type="match status" value="2"/>
</dbReference>
<dbReference type="GO" id="GO:0016740">
    <property type="term" value="F:transferase activity"/>
    <property type="evidence" value="ECO:0007669"/>
    <property type="project" value="UniProtKB-KW"/>
</dbReference>
<dbReference type="PANTHER" id="PTHR43685">
    <property type="entry name" value="GLYCOSYLTRANSFERASE"/>
    <property type="match status" value="1"/>
</dbReference>
<dbReference type="AlphaFoldDB" id="A0A6N7XQN7"/>
<dbReference type="RefSeq" id="WP_154434167.1">
    <property type="nucleotide sequence ID" value="NZ_VUNC01000002.1"/>
</dbReference>
<feature type="domain" description="Glycosyltransferase 2-like" evidence="1">
    <location>
        <begin position="477"/>
        <end position="590"/>
    </location>
</feature>
<evidence type="ECO:0000313" key="3">
    <source>
        <dbReference type="Proteomes" id="UP000469325"/>
    </source>
</evidence>
<dbReference type="SUPFAM" id="SSF53448">
    <property type="entry name" value="Nucleotide-diphospho-sugar transferases"/>
    <property type="match status" value="2"/>
</dbReference>